<name>A0AAV9C345_ACOCL</name>
<accession>A0AAV9C345</accession>
<evidence type="ECO:0000313" key="1">
    <source>
        <dbReference type="EMBL" id="KAK1283316.1"/>
    </source>
</evidence>
<evidence type="ECO:0000313" key="2">
    <source>
        <dbReference type="Proteomes" id="UP001180020"/>
    </source>
</evidence>
<organism evidence="1 2">
    <name type="scientific">Acorus calamus</name>
    <name type="common">Sweet flag</name>
    <dbReference type="NCBI Taxonomy" id="4465"/>
    <lineage>
        <taxon>Eukaryota</taxon>
        <taxon>Viridiplantae</taxon>
        <taxon>Streptophyta</taxon>
        <taxon>Embryophyta</taxon>
        <taxon>Tracheophyta</taxon>
        <taxon>Spermatophyta</taxon>
        <taxon>Magnoliopsida</taxon>
        <taxon>Liliopsida</taxon>
        <taxon>Acoraceae</taxon>
        <taxon>Acorus</taxon>
    </lineage>
</organism>
<keyword evidence="2" id="KW-1185">Reference proteome</keyword>
<gene>
    <name evidence="1" type="ORF">QJS10_CPB21g00634</name>
</gene>
<dbReference type="Proteomes" id="UP001180020">
    <property type="component" value="Unassembled WGS sequence"/>
</dbReference>
<proteinExistence type="predicted"/>
<reference evidence="1" key="2">
    <citation type="submission" date="2023-06" db="EMBL/GenBank/DDBJ databases">
        <authorList>
            <person name="Ma L."/>
            <person name="Liu K.-W."/>
            <person name="Li Z."/>
            <person name="Hsiao Y.-Y."/>
            <person name="Qi Y."/>
            <person name="Fu T."/>
            <person name="Tang G."/>
            <person name="Zhang D."/>
            <person name="Sun W.-H."/>
            <person name="Liu D.-K."/>
            <person name="Li Y."/>
            <person name="Chen G.-Z."/>
            <person name="Liu X.-D."/>
            <person name="Liao X.-Y."/>
            <person name="Jiang Y.-T."/>
            <person name="Yu X."/>
            <person name="Hao Y."/>
            <person name="Huang J."/>
            <person name="Zhao X.-W."/>
            <person name="Ke S."/>
            <person name="Chen Y.-Y."/>
            <person name="Wu W.-L."/>
            <person name="Hsu J.-L."/>
            <person name="Lin Y.-F."/>
            <person name="Huang M.-D."/>
            <person name="Li C.-Y."/>
            <person name="Huang L."/>
            <person name="Wang Z.-W."/>
            <person name="Zhao X."/>
            <person name="Zhong W.-Y."/>
            <person name="Peng D.-H."/>
            <person name="Ahmad S."/>
            <person name="Lan S."/>
            <person name="Zhang J.-S."/>
            <person name="Tsai W.-C."/>
            <person name="Van De Peer Y."/>
            <person name="Liu Z.-J."/>
        </authorList>
    </citation>
    <scope>NUCLEOTIDE SEQUENCE</scope>
    <source>
        <strain evidence="1">CP</strain>
        <tissue evidence="1">Leaves</tissue>
    </source>
</reference>
<protein>
    <submittedName>
        <fullName evidence="1">Uncharacterized protein</fullName>
    </submittedName>
</protein>
<dbReference type="AlphaFoldDB" id="A0AAV9C345"/>
<reference evidence="1" key="1">
    <citation type="journal article" date="2023" name="Nat. Commun.">
        <title>Diploid and tetraploid genomes of Acorus and the evolution of monocots.</title>
        <authorList>
            <person name="Ma L."/>
            <person name="Liu K.W."/>
            <person name="Li Z."/>
            <person name="Hsiao Y.Y."/>
            <person name="Qi Y."/>
            <person name="Fu T."/>
            <person name="Tang G.D."/>
            <person name="Zhang D."/>
            <person name="Sun W.H."/>
            <person name="Liu D.K."/>
            <person name="Li Y."/>
            <person name="Chen G.Z."/>
            <person name="Liu X.D."/>
            <person name="Liao X.Y."/>
            <person name="Jiang Y.T."/>
            <person name="Yu X."/>
            <person name="Hao Y."/>
            <person name="Huang J."/>
            <person name="Zhao X.W."/>
            <person name="Ke S."/>
            <person name="Chen Y.Y."/>
            <person name="Wu W.L."/>
            <person name="Hsu J.L."/>
            <person name="Lin Y.F."/>
            <person name="Huang M.D."/>
            <person name="Li C.Y."/>
            <person name="Huang L."/>
            <person name="Wang Z.W."/>
            <person name="Zhao X."/>
            <person name="Zhong W.Y."/>
            <person name="Peng D.H."/>
            <person name="Ahmad S."/>
            <person name="Lan S."/>
            <person name="Zhang J.S."/>
            <person name="Tsai W.C."/>
            <person name="Van de Peer Y."/>
            <person name="Liu Z.J."/>
        </authorList>
    </citation>
    <scope>NUCLEOTIDE SEQUENCE</scope>
    <source>
        <strain evidence="1">CP</strain>
    </source>
</reference>
<dbReference type="EMBL" id="JAUJYO010000021">
    <property type="protein sequence ID" value="KAK1283316.1"/>
    <property type="molecule type" value="Genomic_DNA"/>
</dbReference>
<comment type="caution">
    <text evidence="1">The sequence shown here is derived from an EMBL/GenBank/DDBJ whole genome shotgun (WGS) entry which is preliminary data.</text>
</comment>
<sequence>MGQVLCASASLINKVLVFIFHEEPSVVSDDDEETDEWYEIPADSDDASYDRHRVLLITCETETVSEDQESEFMLEDIDKVSPILSSSDDDSFVKVGVCPHYRVLSVTFEPDFVFEDGRDKAELVEFYKYESTVLVWSSQSLNFDGADNERVDEVPDEFHKAYIERMSWFDLL</sequence>